<evidence type="ECO:0000256" key="5">
    <source>
        <dbReference type="ARBA" id="ARBA00022741"/>
    </source>
</evidence>
<dbReference type="GO" id="GO:0005525">
    <property type="term" value="F:GTP binding"/>
    <property type="evidence" value="ECO:0007669"/>
    <property type="project" value="UniProtKB-KW"/>
</dbReference>
<evidence type="ECO:0000256" key="4">
    <source>
        <dbReference type="ARBA" id="ARBA00022729"/>
    </source>
</evidence>
<evidence type="ECO:0000256" key="7">
    <source>
        <dbReference type="ARBA" id="ARBA00023134"/>
    </source>
</evidence>
<keyword evidence="12" id="KW-0141">cGMP biosynthesis</keyword>
<keyword evidence="3" id="KW-0812">Transmembrane</keyword>
<dbReference type="Gene3D" id="3.30.70.1230">
    <property type="entry name" value="Nucleotide cyclase"/>
    <property type="match status" value="1"/>
</dbReference>
<evidence type="ECO:0000259" key="14">
    <source>
        <dbReference type="PROSITE" id="PS50125"/>
    </source>
</evidence>
<gene>
    <name evidence="15" type="ORF">PVAND_009602</name>
</gene>
<keyword evidence="6" id="KW-1133">Transmembrane helix</keyword>
<reference evidence="15" key="1">
    <citation type="submission" date="2021-03" db="EMBL/GenBank/DDBJ databases">
        <title>Chromosome level genome of the anhydrobiotic midge Polypedilum vanderplanki.</title>
        <authorList>
            <person name="Yoshida Y."/>
            <person name="Kikawada T."/>
            <person name="Gusev O."/>
        </authorList>
    </citation>
    <scope>NUCLEOTIDE SEQUENCE</scope>
    <source>
        <strain evidence="15">NIAS01</strain>
        <tissue evidence="15">Whole body or cell culture</tissue>
    </source>
</reference>
<keyword evidence="9" id="KW-0675">Receptor</keyword>
<comment type="caution">
    <text evidence="15">The sequence shown here is derived from an EMBL/GenBank/DDBJ whole genome shotgun (WGS) entry which is preliminary data.</text>
</comment>
<dbReference type="GO" id="GO:0007168">
    <property type="term" value="P:receptor guanylyl cyclase signaling pathway"/>
    <property type="evidence" value="ECO:0007669"/>
    <property type="project" value="TreeGrafter"/>
</dbReference>
<keyword evidence="4" id="KW-0732">Signal</keyword>
<dbReference type="EC" id="4.6.1.2" evidence="2"/>
<name>A0A9J6CE73_POLVA</name>
<evidence type="ECO:0000256" key="11">
    <source>
        <dbReference type="ARBA" id="ARBA00023239"/>
    </source>
</evidence>
<dbReference type="Gene3D" id="6.10.250.780">
    <property type="match status" value="1"/>
</dbReference>
<dbReference type="AlphaFoldDB" id="A0A9J6CE73"/>
<dbReference type="InterPro" id="IPR050401">
    <property type="entry name" value="Cyclic_nucleotide_synthase"/>
</dbReference>
<dbReference type="GO" id="GO:0004016">
    <property type="term" value="F:adenylate cyclase activity"/>
    <property type="evidence" value="ECO:0007669"/>
    <property type="project" value="TreeGrafter"/>
</dbReference>
<keyword evidence="10" id="KW-0325">Glycoprotein</keyword>
<dbReference type="CDD" id="cd07302">
    <property type="entry name" value="CHD"/>
    <property type="match status" value="1"/>
</dbReference>
<dbReference type="OrthoDB" id="60033at2759"/>
<dbReference type="FunFam" id="3.30.70.1230:FF:000004">
    <property type="entry name" value="Guanylate cyclase"/>
    <property type="match status" value="1"/>
</dbReference>
<accession>A0A9J6CE73</accession>
<dbReference type="PANTHER" id="PTHR11920">
    <property type="entry name" value="GUANYLYL CYCLASE"/>
    <property type="match status" value="1"/>
</dbReference>
<evidence type="ECO:0000256" key="9">
    <source>
        <dbReference type="ARBA" id="ARBA00023170"/>
    </source>
</evidence>
<evidence type="ECO:0000256" key="10">
    <source>
        <dbReference type="ARBA" id="ARBA00023180"/>
    </source>
</evidence>
<evidence type="ECO:0000256" key="6">
    <source>
        <dbReference type="ARBA" id="ARBA00022989"/>
    </source>
</evidence>
<keyword evidence="16" id="KW-1185">Reference proteome</keyword>
<dbReference type="GO" id="GO:0005886">
    <property type="term" value="C:plasma membrane"/>
    <property type="evidence" value="ECO:0007669"/>
    <property type="project" value="TreeGrafter"/>
</dbReference>
<dbReference type="InterPro" id="IPR018297">
    <property type="entry name" value="A/G_cyclase_CS"/>
</dbReference>
<evidence type="ECO:0000313" key="16">
    <source>
        <dbReference type="Proteomes" id="UP001107558"/>
    </source>
</evidence>
<feature type="domain" description="Guanylate cyclase" evidence="14">
    <location>
        <begin position="98"/>
        <end position="228"/>
    </location>
</feature>
<organism evidence="15 16">
    <name type="scientific">Polypedilum vanderplanki</name>
    <name type="common">Sleeping chironomid midge</name>
    <dbReference type="NCBI Taxonomy" id="319348"/>
    <lineage>
        <taxon>Eukaryota</taxon>
        <taxon>Metazoa</taxon>
        <taxon>Ecdysozoa</taxon>
        <taxon>Arthropoda</taxon>
        <taxon>Hexapoda</taxon>
        <taxon>Insecta</taxon>
        <taxon>Pterygota</taxon>
        <taxon>Neoptera</taxon>
        <taxon>Endopterygota</taxon>
        <taxon>Diptera</taxon>
        <taxon>Nematocera</taxon>
        <taxon>Chironomoidea</taxon>
        <taxon>Chironomidae</taxon>
        <taxon>Chironominae</taxon>
        <taxon>Polypedilum</taxon>
        <taxon>Polypedilum</taxon>
    </lineage>
</organism>
<dbReference type="SUPFAM" id="SSF55073">
    <property type="entry name" value="Nucleotide cyclase"/>
    <property type="match status" value="1"/>
</dbReference>
<dbReference type="InterPro" id="IPR029787">
    <property type="entry name" value="Nucleotide_cyclase"/>
</dbReference>
<evidence type="ECO:0000256" key="13">
    <source>
        <dbReference type="RuleBase" id="RU000405"/>
    </source>
</evidence>
<dbReference type="PROSITE" id="PS50125">
    <property type="entry name" value="GUANYLATE_CYCLASE_2"/>
    <property type="match status" value="1"/>
</dbReference>
<protein>
    <recommendedName>
        <fullName evidence="2">guanylate cyclase</fullName>
        <ecNumber evidence="2">4.6.1.2</ecNumber>
    </recommendedName>
</protein>
<comment type="subcellular location">
    <subcellularLocation>
        <location evidence="1">Membrane</location>
        <topology evidence="1">Single-pass type I membrane protein</topology>
    </subcellularLocation>
</comment>
<comment type="similarity">
    <text evidence="13">Belongs to the adenylyl cyclase class-4/guanylyl cyclase family.</text>
</comment>
<dbReference type="Proteomes" id="UP001107558">
    <property type="component" value="Chromosome 1"/>
</dbReference>
<keyword evidence="11 13" id="KW-0456">Lyase</keyword>
<evidence type="ECO:0000256" key="1">
    <source>
        <dbReference type="ARBA" id="ARBA00004479"/>
    </source>
</evidence>
<dbReference type="GO" id="GO:0004383">
    <property type="term" value="F:guanylate cyclase activity"/>
    <property type="evidence" value="ECO:0007669"/>
    <property type="project" value="UniProtKB-EC"/>
</dbReference>
<keyword evidence="7" id="KW-0342">GTP-binding</keyword>
<sequence length="401" mass="45359">MISCWAEDPLDRPDFSAIKSSIRKINKENESGNILDNLLKRMEHYAQNLETLVDERTRDYLEEKKKCEALLYQLLPIPIANQLIEGKPVIAEMYDQVTIYFSDIVGFTAISSESTPMQVVDLLNDLYTCFDKIVGHFDVYKVETIGDAYMVVSGLPVRNGDLHAREIARMALALLAKVHNFKIAHRPDEKLKLRIGLHSGPCCAGVVGLKMPRFCLFGDTVNTASRMESNGEALKIHISHSTKEILDRFKTFDIVERGYVAMKGKGEMRTYWLNGEKTIDELMLPKLTSPPSLPSIEANNNNINHHDKDVKFTDTNHVPEEKPKAVAVVIPQLTPQNSFNSKKNVTINNSSLRNNLNSYSSLKDLSHQPLLNGKKPTLLKKKQINFNNEKLQQPLLMNSIK</sequence>
<proteinExistence type="inferred from homology"/>
<dbReference type="PROSITE" id="PS00452">
    <property type="entry name" value="GUANYLATE_CYCLASE_1"/>
    <property type="match status" value="1"/>
</dbReference>
<dbReference type="Pfam" id="PF00211">
    <property type="entry name" value="Guanylate_cyc"/>
    <property type="match status" value="1"/>
</dbReference>
<dbReference type="GO" id="GO:0035556">
    <property type="term" value="P:intracellular signal transduction"/>
    <property type="evidence" value="ECO:0007669"/>
    <property type="project" value="InterPro"/>
</dbReference>
<dbReference type="SMART" id="SM00044">
    <property type="entry name" value="CYCc"/>
    <property type="match status" value="1"/>
</dbReference>
<dbReference type="EMBL" id="JADBJN010000001">
    <property type="protein sequence ID" value="KAG5680075.1"/>
    <property type="molecule type" value="Genomic_DNA"/>
</dbReference>
<evidence type="ECO:0000256" key="3">
    <source>
        <dbReference type="ARBA" id="ARBA00022692"/>
    </source>
</evidence>
<evidence type="ECO:0000256" key="8">
    <source>
        <dbReference type="ARBA" id="ARBA00023136"/>
    </source>
</evidence>
<evidence type="ECO:0000313" key="15">
    <source>
        <dbReference type="EMBL" id="KAG5680075.1"/>
    </source>
</evidence>
<dbReference type="InterPro" id="IPR001054">
    <property type="entry name" value="A/G_cyclase"/>
</dbReference>
<evidence type="ECO:0000256" key="12">
    <source>
        <dbReference type="ARBA" id="ARBA00023293"/>
    </source>
</evidence>
<keyword evidence="5" id="KW-0547">Nucleotide-binding</keyword>
<keyword evidence="8" id="KW-0472">Membrane</keyword>
<dbReference type="PANTHER" id="PTHR11920:SF494">
    <property type="entry name" value="ATRIAL NATRIURETIC PEPTIDE RECEPTOR 2"/>
    <property type="match status" value="1"/>
</dbReference>
<evidence type="ECO:0000256" key="2">
    <source>
        <dbReference type="ARBA" id="ARBA00012202"/>
    </source>
</evidence>
<dbReference type="GO" id="GO:0001653">
    <property type="term" value="F:peptide receptor activity"/>
    <property type="evidence" value="ECO:0007669"/>
    <property type="project" value="TreeGrafter"/>
</dbReference>